<protein>
    <recommendedName>
        <fullName evidence="4">EF-hand domain-containing protein</fullName>
    </recommendedName>
</protein>
<dbReference type="OrthoDB" id="435273at2759"/>
<name>S9UY92_9TRYP</name>
<dbReference type="Proteomes" id="UP000015354">
    <property type="component" value="Unassembled WGS sequence"/>
</dbReference>
<feature type="compositionally biased region" description="Polar residues" evidence="1">
    <location>
        <begin position="170"/>
        <end position="183"/>
    </location>
</feature>
<sequence>MNCSVVTDCGVVVSAVCRWRLQDDATMGKTITALAADLPDLFKELKYECDCRPKPIAQKVFHTADVLPFGIHSPSTVFSYIGRHTNKGLVVGLSADRQILVKPYTTSDSGALRVEWQKGDADALGAQKVAPNPLFLEKVSAVSKSAQVLHDTRIFLEGCVRRAKGEMVPQASSDDSSNITSLNGEEKESSKTLFESRVLMFLSNQDWQAFRPGALQLTEPLNDQHPTPPLRVGSKVLARRYGCDSTLFAATIVGVEYDVSYSILYEADGTVEMDVLHNDVVLLDESDAEVCTVRDRVLIALQKQLTAIIIACHGNGEYTAILEENPDESIHINAKQIIYVTPLMVEALYSNEDVVQWFKMLDPGGTGSVAWKDVRSLLLSMDGYGEAFSFAKVGEMQKELCIRLGKVEPQLLRKVPVQEEEMRLKFCEFEYVILKAQNLM</sequence>
<comment type="caution">
    <text evidence="2">The sequence shown here is derived from an EMBL/GenBank/DDBJ whole genome shotgun (WGS) entry which is preliminary data.</text>
</comment>
<dbReference type="AlphaFoldDB" id="S9UY92"/>
<organism evidence="2 3">
    <name type="scientific">Strigomonas culicis</name>
    <dbReference type="NCBI Taxonomy" id="28005"/>
    <lineage>
        <taxon>Eukaryota</taxon>
        <taxon>Discoba</taxon>
        <taxon>Euglenozoa</taxon>
        <taxon>Kinetoplastea</taxon>
        <taxon>Metakinetoplastina</taxon>
        <taxon>Trypanosomatida</taxon>
        <taxon>Trypanosomatidae</taxon>
        <taxon>Strigomonadinae</taxon>
        <taxon>Strigomonas</taxon>
    </lineage>
</organism>
<proteinExistence type="predicted"/>
<gene>
    <name evidence="2" type="ORF">STCU_02062</name>
</gene>
<keyword evidence="3" id="KW-1185">Reference proteome</keyword>
<evidence type="ECO:0000313" key="3">
    <source>
        <dbReference type="Proteomes" id="UP000015354"/>
    </source>
</evidence>
<evidence type="ECO:0000313" key="2">
    <source>
        <dbReference type="EMBL" id="EPY33704.1"/>
    </source>
</evidence>
<feature type="region of interest" description="Disordered" evidence="1">
    <location>
        <begin position="167"/>
        <end position="186"/>
    </location>
</feature>
<dbReference type="Gene3D" id="2.30.30.140">
    <property type="match status" value="1"/>
</dbReference>
<evidence type="ECO:0000256" key="1">
    <source>
        <dbReference type="SAM" id="MobiDB-lite"/>
    </source>
</evidence>
<evidence type="ECO:0008006" key="4">
    <source>
        <dbReference type="Google" id="ProtNLM"/>
    </source>
</evidence>
<accession>S9UY92</accession>
<dbReference type="EMBL" id="ATMH01002062">
    <property type="protein sequence ID" value="EPY33704.1"/>
    <property type="molecule type" value="Genomic_DNA"/>
</dbReference>
<reference evidence="2 3" key="1">
    <citation type="journal article" date="2013" name="PLoS ONE">
        <title>Predicting the Proteins of Angomonas deanei, Strigomonas culicis and Their Respective Endosymbionts Reveals New Aspects of the Trypanosomatidae Family.</title>
        <authorList>
            <person name="Motta M.C."/>
            <person name="Martins A.C."/>
            <person name="de Souza S.S."/>
            <person name="Catta-Preta C.M."/>
            <person name="Silva R."/>
            <person name="Klein C.C."/>
            <person name="de Almeida L.G."/>
            <person name="de Lima Cunha O."/>
            <person name="Ciapina L.P."/>
            <person name="Brocchi M."/>
            <person name="Colabardini A.C."/>
            <person name="de Araujo Lima B."/>
            <person name="Machado C.R."/>
            <person name="de Almeida Soares C.M."/>
            <person name="Probst C.M."/>
            <person name="de Menezes C.B."/>
            <person name="Thompson C.E."/>
            <person name="Bartholomeu D.C."/>
            <person name="Gradia D.F."/>
            <person name="Pavoni D.P."/>
            <person name="Grisard E.C."/>
            <person name="Fantinatti-Garboggini F."/>
            <person name="Marchini F.K."/>
            <person name="Rodrigues-Luiz G.F."/>
            <person name="Wagner G."/>
            <person name="Goldman G.H."/>
            <person name="Fietto J.L."/>
            <person name="Elias M.C."/>
            <person name="Goldman M.H."/>
            <person name="Sagot M.F."/>
            <person name="Pereira M."/>
            <person name="Stoco P.H."/>
            <person name="de Mendonca-Neto R.P."/>
            <person name="Teixeira S.M."/>
            <person name="Maciel T.E."/>
            <person name="de Oliveira Mendes T.A."/>
            <person name="Urmenyi T.P."/>
            <person name="de Souza W."/>
            <person name="Schenkman S."/>
            <person name="de Vasconcelos A.T."/>
        </authorList>
    </citation>
    <scope>NUCLEOTIDE SEQUENCE [LARGE SCALE GENOMIC DNA]</scope>
</reference>